<feature type="transmembrane region" description="Helical" evidence="1">
    <location>
        <begin position="127"/>
        <end position="149"/>
    </location>
</feature>
<organism evidence="2 3">
    <name type="scientific">Asticcacaulis currens</name>
    <dbReference type="NCBI Taxonomy" id="2984210"/>
    <lineage>
        <taxon>Bacteria</taxon>
        <taxon>Pseudomonadati</taxon>
        <taxon>Pseudomonadota</taxon>
        <taxon>Alphaproteobacteria</taxon>
        <taxon>Caulobacterales</taxon>
        <taxon>Caulobacteraceae</taxon>
        <taxon>Asticcacaulis</taxon>
    </lineage>
</organism>
<feature type="transmembrane region" description="Helical" evidence="1">
    <location>
        <begin position="83"/>
        <end position="107"/>
    </location>
</feature>
<dbReference type="Proteomes" id="UP001216595">
    <property type="component" value="Unassembled WGS sequence"/>
</dbReference>
<evidence type="ECO:0000256" key="1">
    <source>
        <dbReference type="SAM" id="Phobius"/>
    </source>
</evidence>
<comment type="caution">
    <text evidence="2">The sequence shown here is derived from an EMBL/GenBank/DDBJ whole genome shotgun (WGS) entry which is preliminary data.</text>
</comment>
<feature type="transmembrane region" description="Helical" evidence="1">
    <location>
        <begin position="12"/>
        <end position="37"/>
    </location>
</feature>
<evidence type="ECO:0000313" key="2">
    <source>
        <dbReference type="EMBL" id="MDC7693258.1"/>
    </source>
</evidence>
<protein>
    <recommendedName>
        <fullName evidence="4">MotA/TolQ/ExbB proton channel domain-containing protein</fullName>
    </recommendedName>
</protein>
<name>A0ABT5IAQ3_9CAUL</name>
<evidence type="ECO:0000313" key="3">
    <source>
        <dbReference type="Proteomes" id="UP001216595"/>
    </source>
</evidence>
<dbReference type="RefSeq" id="WP_272740010.1">
    <property type="nucleotide sequence ID" value="NZ_JAQQKW010000001.1"/>
</dbReference>
<gene>
    <name evidence="2" type="ORF">PQU94_03060</name>
</gene>
<sequence>MSKEKKLSFAGTLARVMGFSLIGSLAALTLVMVVMLIQPQSDKTQVLTIAGLISGVLIMGAAMLYSIRWWRGVDEAVRQAHSWAWYWGGSSGLAFVGIFYVVSVFTQGAAPQRLVEILNVAGREVELGVGIATIPMLLGYGIAWGIWWLRHR</sequence>
<keyword evidence="1" id="KW-1133">Transmembrane helix</keyword>
<accession>A0ABT5IAQ3</accession>
<dbReference type="EMBL" id="JAQQKW010000001">
    <property type="protein sequence ID" value="MDC7693258.1"/>
    <property type="molecule type" value="Genomic_DNA"/>
</dbReference>
<keyword evidence="1" id="KW-0812">Transmembrane</keyword>
<keyword evidence="1" id="KW-0472">Membrane</keyword>
<feature type="transmembrane region" description="Helical" evidence="1">
    <location>
        <begin position="49"/>
        <end position="71"/>
    </location>
</feature>
<evidence type="ECO:0008006" key="4">
    <source>
        <dbReference type="Google" id="ProtNLM"/>
    </source>
</evidence>
<proteinExistence type="predicted"/>
<keyword evidence="3" id="KW-1185">Reference proteome</keyword>
<reference evidence="2 3" key="1">
    <citation type="submission" date="2023-01" db="EMBL/GenBank/DDBJ databases">
        <title>Novel species of the genus Asticcacaulis isolated from rivers.</title>
        <authorList>
            <person name="Lu H."/>
        </authorList>
    </citation>
    <scope>NUCLEOTIDE SEQUENCE [LARGE SCALE GENOMIC DNA]</scope>
    <source>
        <strain evidence="2 3">DXS10W</strain>
    </source>
</reference>